<keyword evidence="1" id="KW-1133">Transmembrane helix</keyword>
<evidence type="ECO:0000313" key="3">
    <source>
        <dbReference type="Proteomes" id="UP000324222"/>
    </source>
</evidence>
<keyword evidence="1" id="KW-0472">Membrane</keyword>
<comment type="caution">
    <text evidence="2">The sequence shown here is derived from an EMBL/GenBank/DDBJ whole genome shotgun (WGS) entry which is preliminary data.</text>
</comment>
<sequence length="145" mass="15493">MNQDAAAAPPLHASLPSVPPPFLWTRTRARGTGTRAGDDWHIRHAAPGDPRSLPSPWSGVLGILLDVSGRPYRGGRVPFARLVPLVVVVVVMVVVGFHAMNSREQSDYGENMLDHYSLSSSSVRAVAGDTVCPTCITLAATPRDN</sequence>
<keyword evidence="1" id="KW-0812">Transmembrane</keyword>
<name>A0A5B7HC49_PORTR</name>
<accession>A0A5B7HC49</accession>
<protein>
    <submittedName>
        <fullName evidence="2">Uncharacterized protein</fullName>
    </submittedName>
</protein>
<feature type="transmembrane region" description="Helical" evidence="1">
    <location>
        <begin position="79"/>
        <end position="100"/>
    </location>
</feature>
<keyword evidence="3" id="KW-1185">Reference proteome</keyword>
<dbReference type="Proteomes" id="UP000324222">
    <property type="component" value="Unassembled WGS sequence"/>
</dbReference>
<reference evidence="2 3" key="1">
    <citation type="submission" date="2019-05" db="EMBL/GenBank/DDBJ databases">
        <title>Another draft genome of Portunus trituberculatus and its Hox gene families provides insights of decapod evolution.</title>
        <authorList>
            <person name="Jeong J.-H."/>
            <person name="Song I."/>
            <person name="Kim S."/>
            <person name="Choi T."/>
            <person name="Kim D."/>
            <person name="Ryu S."/>
            <person name="Kim W."/>
        </authorList>
    </citation>
    <scope>NUCLEOTIDE SEQUENCE [LARGE SCALE GENOMIC DNA]</scope>
    <source>
        <tissue evidence="2">Muscle</tissue>
    </source>
</reference>
<evidence type="ECO:0000313" key="2">
    <source>
        <dbReference type="EMBL" id="MPC67155.1"/>
    </source>
</evidence>
<gene>
    <name evidence="2" type="ORF">E2C01_061321</name>
</gene>
<organism evidence="2 3">
    <name type="scientific">Portunus trituberculatus</name>
    <name type="common">Swimming crab</name>
    <name type="synonym">Neptunus trituberculatus</name>
    <dbReference type="NCBI Taxonomy" id="210409"/>
    <lineage>
        <taxon>Eukaryota</taxon>
        <taxon>Metazoa</taxon>
        <taxon>Ecdysozoa</taxon>
        <taxon>Arthropoda</taxon>
        <taxon>Crustacea</taxon>
        <taxon>Multicrustacea</taxon>
        <taxon>Malacostraca</taxon>
        <taxon>Eumalacostraca</taxon>
        <taxon>Eucarida</taxon>
        <taxon>Decapoda</taxon>
        <taxon>Pleocyemata</taxon>
        <taxon>Brachyura</taxon>
        <taxon>Eubrachyura</taxon>
        <taxon>Portunoidea</taxon>
        <taxon>Portunidae</taxon>
        <taxon>Portuninae</taxon>
        <taxon>Portunus</taxon>
    </lineage>
</organism>
<dbReference type="AlphaFoldDB" id="A0A5B7HC49"/>
<dbReference type="EMBL" id="VSRR010025820">
    <property type="protein sequence ID" value="MPC67155.1"/>
    <property type="molecule type" value="Genomic_DNA"/>
</dbReference>
<proteinExistence type="predicted"/>
<evidence type="ECO:0000256" key="1">
    <source>
        <dbReference type="SAM" id="Phobius"/>
    </source>
</evidence>